<feature type="transmembrane region" description="Helical" evidence="2">
    <location>
        <begin position="12"/>
        <end position="29"/>
    </location>
</feature>
<feature type="transmembrane region" description="Helical" evidence="2">
    <location>
        <begin position="123"/>
        <end position="143"/>
    </location>
</feature>
<name>A0A6A4ILZ6_9AGAR</name>
<feature type="transmembrane region" description="Helical" evidence="2">
    <location>
        <begin position="204"/>
        <end position="223"/>
    </location>
</feature>
<keyword evidence="4" id="KW-1185">Reference proteome</keyword>
<evidence type="ECO:0008006" key="5">
    <source>
        <dbReference type="Google" id="ProtNLM"/>
    </source>
</evidence>
<protein>
    <recommendedName>
        <fullName evidence="5">Transmembrane protein</fullName>
    </recommendedName>
</protein>
<evidence type="ECO:0000313" key="3">
    <source>
        <dbReference type="EMBL" id="KAE9410088.1"/>
    </source>
</evidence>
<gene>
    <name evidence="3" type="ORF">BT96DRAFT_466631</name>
</gene>
<feature type="region of interest" description="Disordered" evidence="1">
    <location>
        <begin position="366"/>
        <end position="392"/>
    </location>
</feature>
<dbReference type="PANTHER" id="PTHR38848">
    <property type="entry name" value="G-PROTEIN COUPLED RECEPTORS FAMILY 3 PROFILE DOMAIN-CONTAINING PROTEIN"/>
    <property type="match status" value="1"/>
</dbReference>
<feature type="transmembrane region" description="Helical" evidence="2">
    <location>
        <begin position="50"/>
        <end position="76"/>
    </location>
</feature>
<keyword evidence="2" id="KW-1133">Transmembrane helix</keyword>
<dbReference type="EMBL" id="ML769386">
    <property type="protein sequence ID" value="KAE9410088.1"/>
    <property type="molecule type" value="Genomic_DNA"/>
</dbReference>
<feature type="transmembrane region" description="Helical" evidence="2">
    <location>
        <begin position="82"/>
        <end position="102"/>
    </location>
</feature>
<evidence type="ECO:0000256" key="2">
    <source>
        <dbReference type="SAM" id="Phobius"/>
    </source>
</evidence>
<evidence type="ECO:0000256" key="1">
    <source>
        <dbReference type="SAM" id="MobiDB-lite"/>
    </source>
</evidence>
<dbReference type="AlphaFoldDB" id="A0A6A4ILZ6"/>
<sequence length="406" mass="45099">MEVPAKYHSLEVLSDVISLLGVSLLSFCLSQRIPRQWRQWKNLTWGRTCVLLVLLDSWLFVFFTGLLSSGIGLSWSHTTCALAVYTCISFYALSKIFIYAFLSEKVYIVWTGGNQISRLEAKVYRLCAFVILGYVAIAILMVLGRYSDIRSDDVCVIGLKPYATLSLIAYDISLNVFLTTMFLWPLWTSHLMSPRLRSVAKRTLYGATTSLLSSTINIVILVLLGGDELGWICLSSCVTDVMINSFALFWVSSSSHPSDVIGDRYSVPAMDMSALTFVHTESTRPTVQSTLLSTQATLQPMATIPETYYDYLPAEHRGAPRNDREKRMHNVPRPLFLKPFLNASGSLPNSPDTPTFGSIHSVHKNASGSLPNSPDTPTFGSIHSPPKTEAETGRCTPLIEEKDICD</sequence>
<accession>A0A6A4ILZ6</accession>
<reference evidence="3" key="1">
    <citation type="journal article" date="2019" name="Environ. Microbiol.">
        <title>Fungal ecological strategies reflected in gene transcription - a case study of two litter decomposers.</title>
        <authorList>
            <person name="Barbi F."/>
            <person name="Kohler A."/>
            <person name="Barry K."/>
            <person name="Baskaran P."/>
            <person name="Daum C."/>
            <person name="Fauchery L."/>
            <person name="Ihrmark K."/>
            <person name="Kuo A."/>
            <person name="LaButti K."/>
            <person name="Lipzen A."/>
            <person name="Morin E."/>
            <person name="Grigoriev I.V."/>
            <person name="Henrissat B."/>
            <person name="Lindahl B."/>
            <person name="Martin F."/>
        </authorList>
    </citation>
    <scope>NUCLEOTIDE SEQUENCE</scope>
    <source>
        <strain evidence="3">JB14</strain>
    </source>
</reference>
<feature type="transmembrane region" description="Helical" evidence="2">
    <location>
        <begin position="163"/>
        <end position="184"/>
    </location>
</feature>
<dbReference type="Proteomes" id="UP000799118">
    <property type="component" value="Unassembled WGS sequence"/>
</dbReference>
<proteinExistence type="predicted"/>
<organism evidence="3 4">
    <name type="scientific">Gymnopus androsaceus JB14</name>
    <dbReference type="NCBI Taxonomy" id="1447944"/>
    <lineage>
        <taxon>Eukaryota</taxon>
        <taxon>Fungi</taxon>
        <taxon>Dikarya</taxon>
        <taxon>Basidiomycota</taxon>
        <taxon>Agaricomycotina</taxon>
        <taxon>Agaricomycetes</taxon>
        <taxon>Agaricomycetidae</taxon>
        <taxon>Agaricales</taxon>
        <taxon>Marasmiineae</taxon>
        <taxon>Omphalotaceae</taxon>
        <taxon>Gymnopus</taxon>
    </lineage>
</organism>
<keyword evidence="2" id="KW-0812">Transmembrane</keyword>
<evidence type="ECO:0000313" key="4">
    <source>
        <dbReference type="Proteomes" id="UP000799118"/>
    </source>
</evidence>
<dbReference type="PANTHER" id="PTHR38848:SF3">
    <property type="entry name" value="G-PROTEIN COUPLED RECEPTORS FAMILY 3 PROFILE DOMAIN-CONTAINING PROTEIN"/>
    <property type="match status" value="1"/>
</dbReference>
<feature type="compositionally biased region" description="Polar residues" evidence="1">
    <location>
        <begin position="366"/>
        <end position="381"/>
    </location>
</feature>
<keyword evidence="2" id="KW-0472">Membrane</keyword>
<dbReference type="OrthoDB" id="3210850at2759"/>